<dbReference type="PATRIC" id="fig|983917.3.peg.4373"/>
<feature type="transmembrane region" description="Helical" evidence="8">
    <location>
        <begin position="98"/>
        <end position="119"/>
    </location>
</feature>
<feature type="transmembrane region" description="Helical" evidence="8">
    <location>
        <begin position="258"/>
        <end position="279"/>
    </location>
</feature>
<evidence type="ECO:0000256" key="2">
    <source>
        <dbReference type="ARBA" id="ARBA00022475"/>
    </source>
</evidence>
<evidence type="ECO:0000256" key="6">
    <source>
        <dbReference type="ARBA" id="ARBA00022989"/>
    </source>
</evidence>
<feature type="transmembrane region" description="Helical" evidence="8">
    <location>
        <begin position="202"/>
        <end position="222"/>
    </location>
</feature>
<gene>
    <name evidence="10" type="ordered locus">RGE_44850</name>
</gene>
<evidence type="ECO:0000256" key="5">
    <source>
        <dbReference type="ARBA" id="ARBA00022692"/>
    </source>
</evidence>
<feature type="transmembrane region" description="Helical" evidence="8">
    <location>
        <begin position="330"/>
        <end position="349"/>
    </location>
</feature>
<dbReference type="PANTHER" id="PTHR33908:SF11">
    <property type="entry name" value="MEMBRANE PROTEIN"/>
    <property type="match status" value="1"/>
</dbReference>
<dbReference type="GO" id="GO:0005886">
    <property type="term" value="C:plasma membrane"/>
    <property type="evidence" value="ECO:0007669"/>
    <property type="project" value="UniProtKB-SubCell"/>
</dbReference>
<dbReference type="Pfam" id="PF13231">
    <property type="entry name" value="PMT_2"/>
    <property type="match status" value="1"/>
</dbReference>
<accession>I0HXT4</accession>
<evidence type="ECO:0000256" key="1">
    <source>
        <dbReference type="ARBA" id="ARBA00004651"/>
    </source>
</evidence>
<feature type="transmembrane region" description="Helical" evidence="8">
    <location>
        <begin position="160"/>
        <end position="190"/>
    </location>
</feature>
<feature type="domain" description="Glycosyltransferase RgtA/B/C/D-like" evidence="9">
    <location>
        <begin position="61"/>
        <end position="220"/>
    </location>
</feature>
<evidence type="ECO:0000313" key="11">
    <source>
        <dbReference type="Proteomes" id="UP000007883"/>
    </source>
</evidence>
<evidence type="ECO:0000256" key="7">
    <source>
        <dbReference type="ARBA" id="ARBA00023136"/>
    </source>
</evidence>
<reference evidence="10 11" key="1">
    <citation type="journal article" date="2012" name="J. Bacteriol.">
        <title>Complete genome sequence of phototrophic betaproteobacterium Rubrivivax gelatinosus IL144.</title>
        <authorList>
            <person name="Nagashima S."/>
            <person name="Kamimura A."/>
            <person name="Shimizu T."/>
            <person name="Nakamura-isaki S."/>
            <person name="Aono E."/>
            <person name="Sakamoto K."/>
            <person name="Ichikawa N."/>
            <person name="Nakazawa H."/>
            <person name="Sekine M."/>
            <person name="Yamazaki S."/>
            <person name="Fujita N."/>
            <person name="Shimada K."/>
            <person name="Hanada S."/>
            <person name="Nagashima K.V.P."/>
        </authorList>
    </citation>
    <scope>NUCLEOTIDE SEQUENCE [LARGE SCALE GENOMIC DNA]</scope>
    <source>
        <strain evidence="11">NBRC 100245 / IL144</strain>
    </source>
</reference>
<dbReference type="InterPro" id="IPR050297">
    <property type="entry name" value="LipidA_mod_glycosyltrf_83"/>
</dbReference>
<keyword evidence="6 8" id="KW-1133">Transmembrane helix</keyword>
<dbReference type="eggNOG" id="COG1807">
    <property type="taxonomic scope" value="Bacteria"/>
</dbReference>
<feature type="transmembrane region" description="Helical" evidence="8">
    <location>
        <begin position="131"/>
        <end position="153"/>
    </location>
</feature>
<feature type="transmembrane region" description="Helical" evidence="8">
    <location>
        <begin position="355"/>
        <end position="374"/>
    </location>
</feature>
<dbReference type="GO" id="GO:0009103">
    <property type="term" value="P:lipopolysaccharide biosynthetic process"/>
    <property type="evidence" value="ECO:0007669"/>
    <property type="project" value="UniProtKB-ARBA"/>
</dbReference>
<proteinExistence type="predicted"/>
<dbReference type="HOGENOM" id="CLU_039820_0_0_4"/>
<dbReference type="EMBL" id="AP012320">
    <property type="protein sequence ID" value="BAL97821.1"/>
    <property type="molecule type" value="Genomic_DNA"/>
</dbReference>
<dbReference type="PANTHER" id="PTHR33908">
    <property type="entry name" value="MANNOSYLTRANSFERASE YKCB-RELATED"/>
    <property type="match status" value="1"/>
</dbReference>
<keyword evidence="7 8" id="KW-0472">Membrane</keyword>
<dbReference type="AlphaFoldDB" id="I0HXT4"/>
<protein>
    <recommendedName>
        <fullName evidence="9">Glycosyltransferase RgtA/B/C/D-like domain-containing protein</fullName>
    </recommendedName>
</protein>
<dbReference type="GO" id="GO:0016763">
    <property type="term" value="F:pentosyltransferase activity"/>
    <property type="evidence" value="ECO:0007669"/>
    <property type="project" value="TreeGrafter"/>
</dbReference>
<feature type="transmembrane region" description="Helical" evidence="8">
    <location>
        <begin position="67"/>
        <end position="86"/>
    </location>
</feature>
<feature type="transmembrane region" description="Helical" evidence="8">
    <location>
        <begin position="18"/>
        <end position="36"/>
    </location>
</feature>
<keyword evidence="5 8" id="KW-0812">Transmembrane</keyword>
<dbReference type="InterPro" id="IPR038731">
    <property type="entry name" value="RgtA/B/C-like"/>
</dbReference>
<evidence type="ECO:0000256" key="4">
    <source>
        <dbReference type="ARBA" id="ARBA00022679"/>
    </source>
</evidence>
<name>I0HXT4_RUBGI</name>
<evidence type="ECO:0000256" key="8">
    <source>
        <dbReference type="SAM" id="Phobius"/>
    </source>
</evidence>
<evidence type="ECO:0000313" key="10">
    <source>
        <dbReference type="EMBL" id="BAL97821.1"/>
    </source>
</evidence>
<keyword evidence="2" id="KW-1003">Cell membrane</keyword>
<keyword evidence="11" id="KW-1185">Reference proteome</keyword>
<comment type="subcellular location">
    <subcellularLocation>
        <location evidence="1">Cell membrane</location>
        <topology evidence="1">Multi-pass membrane protein</topology>
    </subcellularLocation>
</comment>
<dbReference type="KEGG" id="rge:RGE_44850"/>
<dbReference type="Proteomes" id="UP000007883">
    <property type="component" value="Chromosome"/>
</dbReference>
<evidence type="ECO:0000259" key="9">
    <source>
        <dbReference type="Pfam" id="PF13231"/>
    </source>
</evidence>
<keyword evidence="3" id="KW-0328">Glycosyltransferase</keyword>
<feature type="transmembrane region" description="Helical" evidence="8">
    <location>
        <begin position="299"/>
        <end position="318"/>
    </location>
</feature>
<evidence type="ECO:0000256" key="3">
    <source>
        <dbReference type="ARBA" id="ARBA00022676"/>
    </source>
</evidence>
<organism evidence="10 11">
    <name type="scientific">Rubrivivax gelatinosus (strain NBRC 100245 / IL144)</name>
    <dbReference type="NCBI Taxonomy" id="983917"/>
    <lineage>
        <taxon>Bacteria</taxon>
        <taxon>Pseudomonadati</taxon>
        <taxon>Pseudomonadota</taxon>
        <taxon>Betaproteobacteria</taxon>
        <taxon>Burkholderiales</taxon>
        <taxon>Sphaerotilaceae</taxon>
        <taxon>Rubrivivax</taxon>
    </lineage>
</organism>
<dbReference type="STRING" id="983917.RGE_44850"/>
<sequence length="489" mass="52307">MSSSAHVGLPPDSGVRRWIWIAFAYFALQALSRVLVSPAPELDEAEQLLWTRHLAWGYGAQPPLYTWLQWAVFQITGPSIAGLALLKNLLLLGTYAALAWAAWPLVGSAAGLVAAAMLWLPQIGWESQRDLTHTVLATACAALALGVFVRLMLRPRPALYLAFGAAVGFGLLAKYNLLILHALLVGTALVSPTLRDRVFSRWTLAAVAVALLVVLPHAAWALQHAAEVTRGTAQKMALDHGDGGFVARLAGVWSAVNAVVSMVALWGLVFGLMVVRPAWRAARAGAAPAQPPQVRRAVLVYFGLLALMLVAMALAGGVTHFKGRWMQPMLFLVPLAGWLLLPAAPPAAAVRRFELATVVLAALLLVGITLRAPLAGWKADPDELNEPVGALAGELRAVAPRVDTLVVSPPRLAAGLRPQFPQARLLLPAEAAAARGVTVYVAAGEDAADEARTLAAQPDARPHEWTLLPLYTRDARQARRYAALVIRRD</sequence>
<keyword evidence="4" id="KW-0808">Transferase</keyword>